<keyword evidence="4" id="KW-1185">Reference proteome</keyword>
<feature type="region of interest" description="Disordered" evidence="1">
    <location>
        <begin position="1"/>
        <end position="137"/>
    </location>
</feature>
<dbReference type="EMBL" id="GL385396">
    <property type="protein sequence ID" value="EJT78950.1"/>
    <property type="molecule type" value="Genomic_DNA"/>
</dbReference>
<feature type="region of interest" description="Disordered" evidence="1">
    <location>
        <begin position="257"/>
        <end position="297"/>
    </location>
</feature>
<dbReference type="OrthoDB" id="5222846at2759"/>
<dbReference type="VEuPathDB" id="FungiDB:GGTG_04042"/>
<evidence type="ECO:0000313" key="3">
    <source>
        <dbReference type="EnsemblFungi" id="EJT78950"/>
    </source>
</evidence>
<dbReference type="HOGENOM" id="CLU_494382_0_0_1"/>
<proteinExistence type="predicted"/>
<dbReference type="EnsemblFungi" id="EJT78950">
    <property type="protein sequence ID" value="EJT78950"/>
    <property type="gene ID" value="GGTG_04042"/>
</dbReference>
<organism evidence="2">
    <name type="scientific">Gaeumannomyces tritici (strain R3-111a-1)</name>
    <name type="common">Wheat and barley take-all root rot fungus</name>
    <name type="synonym">Gaeumannomyces graminis var. tritici</name>
    <dbReference type="NCBI Taxonomy" id="644352"/>
    <lineage>
        <taxon>Eukaryota</taxon>
        <taxon>Fungi</taxon>
        <taxon>Dikarya</taxon>
        <taxon>Ascomycota</taxon>
        <taxon>Pezizomycotina</taxon>
        <taxon>Sordariomycetes</taxon>
        <taxon>Sordariomycetidae</taxon>
        <taxon>Magnaporthales</taxon>
        <taxon>Magnaporthaceae</taxon>
        <taxon>Gaeumannomyces</taxon>
    </lineage>
</organism>
<gene>
    <name evidence="3" type="primary">20344500</name>
    <name evidence="2" type="ORF">GGTG_04042</name>
</gene>
<name>J3NRZ4_GAET3</name>
<dbReference type="eggNOG" id="ENOG502RMPA">
    <property type="taxonomic scope" value="Eukaryota"/>
</dbReference>
<evidence type="ECO:0000313" key="2">
    <source>
        <dbReference type="EMBL" id="EJT78950.1"/>
    </source>
</evidence>
<feature type="compositionally biased region" description="Low complexity" evidence="1">
    <location>
        <begin position="467"/>
        <end position="476"/>
    </location>
</feature>
<protein>
    <submittedName>
        <fullName evidence="2 3">Uncharacterized protein</fullName>
    </submittedName>
</protein>
<reference evidence="4" key="1">
    <citation type="submission" date="2010-07" db="EMBL/GenBank/DDBJ databases">
        <title>The genome sequence of Gaeumannomyces graminis var. tritici strain R3-111a-1.</title>
        <authorList>
            <consortium name="The Broad Institute Genome Sequencing Platform"/>
            <person name="Ma L.-J."/>
            <person name="Dead R."/>
            <person name="Young S."/>
            <person name="Zeng Q."/>
            <person name="Koehrsen M."/>
            <person name="Alvarado L."/>
            <person name="Berlin A."/>
            <person name="Chapman S.B."/>
            <person name="Chen Z."/>
            <person name="Freedman E."/>
            <person name="Gellesch M."/>
            <person name="Goldberg J."/>
            <person name="Griggs A."/>
            <person name="Gujja S."/>
            <person name="Heilman E.R."/>
            <person name="Heiman D."/>
            <person name="Hepburn T."/>
            <person name="Howarth C."/>
            <person name="Jen D."/>
            <person name="Larson L."/>
            <person name="Mehta T."/>
            <person name="Neiman D."/>
            <person name="Pearson M."/>
            <person name="Roberts A."/>
            <person name="Saif S."/>
            <person name="Shea T."/>
            <person name="Shenoy N."/>
            <person name="Sisk P."/>
            <person name="Stolte C."/>
            <person name="Sykes S."/>
            <person name="Walk T."/>
            <person name="White J."/>
            <person name="Yandava C."/>
            <person name="Haas B."/>
            <person name="Nusbaum C."/>
            <person name="Birren B."/>
        </authorList>
    </citation>
    <scope>NUCLEOTIDE SEQUENCE [LARGE SCALE GENOMIC DNA]</scope>
    <source>
        <strain evidence="4">R3-111a-1</strain>
    </source>
</reference>
<evidence type="ECO:0000313" key="4">
    <source>
        <dbReference type="Proteomes" id="UP000006039"/>
    </source>
</evidence>
<dbReference type="RefSeq" id="XP_009220095.1">
    <property type="nucleotide sequence ID" value="XM_009221831.1"/>
</dbReference>
<sequence length="564" mass="61235">MADHDPASQAPACKIEPRSSPEPGRTISRPEGSSPGRPNRTHPSKQPATSARQKPPKPPPRRRPRLAVNKRKETAKQAKLQELLLARVANMKFSPEPSPSKPGSESIATHMGGSQAVQKPEPASDTAARPQLPRRFPVNGTVSSSLIPDQRHPIMSVADPNYGRLSPPRFDVAQGFHVSRQNLANAPANGVALSQSHDMTKVNHGLPAVPRPTQTHYLPPVPRARVGVIGPGAQRGVSVGSPTPHTGIQPIAAVEPIDSNREAPVKAEKSGMANSEEPSDQAERPEEPELHSIPTMLSRECQMRRFNPKFTERKNARGFWCDLHLPGGKMVSNDEASLSSAAAKIECARKAIPVVRELPMWYMDSLPRAFRGGKSPRNKTVSAREIPTMSNALVLRNGTNGNQMVVADTPSRGYGDPSWPVRLDARESKIRKMEETMGFLIPPVYRESEVAAQAFLAGFTVARQDAESGPSPAGSGRRSRSRRERSPIRAALDSPEASRPQTRAAGRSDRRARSKSPSLDVGSSSAKTPTPSRRGRGDYYCPLGPRRPSDNYPAGNGTTDHYRP</sequence>
<reference evidence="3" key="5">
    <citation type="submission" date="2018-04" db="UniProtKB">
        <authorList>
            <consortium name="EnsemblFungi"/>
        </authorList>
    </citation>
    <scope>IDENTIFICATION</scope>
    <source>
        <strain evidence="3">R3-111a-1</strain>
    </source>
</reference>
<reference evidence="3" key="4">
    <citation type="journal article" date="2015" name="G3 (Bethesda)">
        <title>Genome sequences of three phytopathogenic species of the Magnaporthaceae family of fungi.</title>
        <authorList>
            <person name="Okagaki L.H."/>
            <person name="Nunes C.C."/>
            <person name="Sailsbery J."/>
            <person name="Clay B."/>
            <person name="Brown D."/>
            <person name="John T."/>
            <person name="Oh Y."/>
            <person name="Young N."/>
            <person name="Fitzgerald M."/>
            <person name="Haas B.J."/>
            <person name="Zeng Q."/>
            <person name="Young S."/>
            <person name="Adiconis X."/>
            <person name="Fan L."/>
            <person name="Levin J.Z."/>
            <person name="Mitchell T.K."/>
            <person name="Okubara P.A."/>
            <person name="Farman M.L."/>
            <person name="Kohn L.M."/>
            <person name="Birren B."/>
            <person name="Ma L.-J."/>
            <person name="Dean R.A."/>
        </authorList>
    </citation>
    <scope>NUCLEOTIDE SEQUENCE</scope>
    <source>
        <strain evidence="3">R3-111a-1</strain>
    </source>
</reference>
<accession>J3NRZ4</accession>
<dbReference type="GeneID" id="20344500"/>
<evidence type="ECO:0000256" key="1">
    <source>
        <dbReference type="SAM" id="MobiDB-lite"/>
    </source>
</evidence>
<feature type="compositionally biased region" description="Basic and acidic residues" evidence="1">
    <location>
        <begin position="258"/>
        <end position="269"/>
    </location>
</feature>
<dbReference type="Proteomes" id="UP000006039">
    <property type="component" value="Unassembled WGS sequence"/>
</dbReference>
<feature type="compositionally biased region" description="Low complexity" evidence="1">
    <location>
        <begin position="77"/>
        <end position="86"/>
    </location>
</feature>
<reference evidence="2" key="2">
    <citation type="submission" date="2010-07" db="EMBL/GenBank/DDBJ databases">
        <authorList>
            <consortium name="The Broad Institute Genome Sequencing Platform"/>
            <consortium name="Broad Institute Genome Sequencing Center for Infectious Disease"/>
            <person name="Ma L.-J."/>
            <person name="Dead R."/>
            <person name="Young S."/>
            <person name="Zeng Q."/>
            <person name="Koehrsen M."/>
            <person name="Alvarado L."/>
            <person name="Berlin A."/>
            <person name="Chapman S.B."/>
            <person name="Chen Z."/>
            <person name="Freedman E."/>
            <person name="Gellesch M."/>
            <person name="Goldberg J."/>
            <person name="Griggs A."/>
            <person name="Gujja S."/>
            <person name="Heilman E.R."/>
            <person name="Heiman D."/>
            <person name="Hepburn T."/>
            <person name="Howarth C."/>
            <person name="Jen D."/>
            <person name="Larson L."/>
            <person name="Mehta T."/>
            <person name="Neiman D."/>
            <person name="Pearson M."/>
            <person name="Roberts A."/>
            <person name="Saif S."/>
            <person name="Shea T."/>
            <person name="Shenoy N."/>
            <person name="Sisk P."/>
            <person name="Stolte C."/>
            <person name="Sykes S."/>
            <person name="Walk T."/>
            <person name="White J."/>
            <person name="Yandava C."/>
            <person name="Haas B."/>
            <person name="Nusbaum C."/>
            <person name="Birren B."/>
        </authorList>
    </citation>
    <scope>NUCLEOTIDE SEQUENCE</scope>
    <source>
        <strain evidence="2">R3-111a-1</strain>
    </source>
</reference>
<dbReference type="AlphaFoldDB" id="J3NRZ4"/>
<feature type="region of interest" description="Disordered" evidence="1">
    <location>
        <begin position="464"/>
        <end position="564"/>
    </location>
</feature>
<reference evidence="2" key="3">
    <citation type="submission" date="2010-09" db="EMBL/GenBank/DDBJ databases">
        <title>Annotation of Gaeumannomyces graminis var. tritici R3-111a-1.</title>
        <authorList>
            <consortium name="The Broad Institute Genome Sequencing Platform"/>
            <person name="Ma L.-J."/>
            <person name="Dead R."/>
            <person name="Young S.K."/>
            <person name="Zeng Q."/>
            <person name="Gargeya S."/>
            <person name="Fitzgerald M."/>
            <person name="Haas B."/>
            <person name="Abouelleil A."/>
            <person name="Alvarado L."/>
            <person name="Arachchi H.M."/>
            <person name="Berlin A."/>
            <person name="Brown A."/>
            <person name="Chapman S.B."/>
            <person name="Chen Z."/>
            <person name="Dunbar C."/>
            <person name="Freedman E."/>
            <person name="Gearin G."/>
            <person name="Gellesch M."/>
            <person name="Goldberg J."/>
            <person name="Griggs A."/>
            <person name="Gujja S."/>
            <person name="Heiman D."/>
            <person name="Howarth C."/>
            <person name="Larson L."/>
            <person name="Lui A."/>
            <person name="MacDonald P.J.P."/>
            <person name="Mehta T."/>
            <person name="Montmayeur A."/>
            <person name="Murphy C."/>
            <person name="Neiman D."/>
            <person name="Pearson M."/>
            <person name="Priest M."/>
            <person name="Roberts A."/>
            <person name="Saif S."/>
            <person name="Shea T."/>
            <person name="Shenoy N."/>
            <person name="Sisk P."/>
            <person name="Stolte C."/>
            <person name="Sykes S."/>
            <person name="Yandava C."/>
            <person name="Wortman J."/>
            <person name="Nusbaum C."/>
            <person name="Birren B."/>
        </authorList>
    </citation>
    <scope>NUCLEOTIDE SEQUENCE</scope>
    <source>
        <strain evidence="2">R3-111a-1</strain>
    </source>
</reference>
<feature type="compositionally biased region" description="Basic and acidic residues" evidence="1">
    <location>
        <begin position="281"/>
        <end position="290"/>
    </location>
</feature>
<feature type="compositionally biased region" description="Polar residues" evidence="1">
    <location>
        <begin position="521"/>
        <end position="531"/>
    </location>
</feature>
<feature type="compositionally biased region" description="Basic residues" evidence="1">
    <location>
        <begin position="59"/>
        <end position="69"/>
    </location>
</feature>